<dbReference type="Proteomes" id="UP000054279">
    <property type="component" value="Unassembled WGS sequence"/>
</dbReference>
<feature type="region of interest" description="Disordered" evidence="1">
    <location>
        <begin position="183"/>
        <end position="288"/>
    </location>
</feature>
<evidence type="ECO:0000313" key="2">
    <source>
        <dbReference type="EMBL" id="KIJ41702.1"/>
    </source>
</evidence>
<evidence type="ECO:0000313" key="3">
    <source>
        <dbReference type="Proteomes" id="UP000054279"/>
    </source>
</evidence>
<proteinExistence type="predicted"/>
<dbReference type="AlphaFoldDB" id="A0A0C9VJB7"/>
<gene>
    <name evidence="2" type="ORF">M422DRAFT_780240</name>
</gene>
<dbReference type="EMBL" id="KN837135">
    <property type="protein sequence ID" value="KIJ41702.1"/>
    <property type="molecule type" value="Genomic_DNA"/>
</dbReference>
<name>A0A0C9VJB7_SPHS4</name>
<protein>
    <submittedName>
        <fullName evidence="2">Uncharacterized protein</fullName>
    </submittedName>
</protein>
<accession>A0A0C9VJB7</accession>
<feature type="compositionally biased region" description="Polar residues" evidence="1">
    <location>
        <begin position="222"/>
        <end position="233"/>
    </location>
</feature>
<organism evidence="2 3">
    <name type="scientific">Sphaerobolus stellatus (strain SS14)</name>
    <dbReference type="NCBI Taxonomy" id="990650"/>
    <lineage>
        <taxon>Eukaryota</taxon>
        <taxon>Fungi</taxon>
        <taxon>Dikarya</taxon>
        <taxon>Basidiomycota</taxon>
        <taxon>Agaricomycotina</taxon>
        <taxon>Agaricomycetes</taxon>
        <taxon>Phallomycetidae</taxon>
        <taxon>Geastrales</taxon>
        <taxon>Sphaerobolaceae</taxon>
        <taxon>Sphaerobolus</taxon>
    </lineage>
</organism>
<dbReference type="HOGENOM" id="CLU_562802_0_0_1"/>
<feature type="compositionally biased region" description="Pro residues" evidence="1">
    <location>
        <begin position="194"/>
        <end position="215"/>
    </location>
</feature>
<feature type="compositionally biased region" description="Low complexity" evidence="1">
    <location>
        <begin position="234"/>
        <end position="264"/>
    </location>
</feature>
<feature type="region of interest" description="Disordered" evidence="1">
    <location>
        <begin position="409"/>
        <end position="471"/>
    </location>
</feature>
<feature type="compositionally biased region" description="Basic and acidic residues" evidence="1">
    <location>
        <begin position="409"/>
        <end position="422"/>
    </location>
</feature>
<sequence length="485" mass="52976">MYHGYHCIKVKSKKWCHRWFKRSVSSNAEKRLCHRGPGKSFEEVKANDLPALAHALHLTTLTSYAIRKWINSWISSFIDHNERRVQARIQQVAAADAVRILLTFTYFVALMLTRPLGGIDNVLTALSKRQSARQHSADTTIDTHHYHVASHSPFPSPISSFVPPPMPATHEYAGVKRASAPALNGAGKKIGYRPVPPPRRPLPHPPAANPSPPNATPSSLNRTKTQLNSNSHRASTLSAASNASASNTNHTATKGDLSRSSTRCSSKHSSRPSTSASASGKESGANPIIPHVATRSTIHICDFAYPTLNPRHTMSGSDTPKLIRKILKKKMGRRHTTLPHNTKRDKNPIWGVGSGLAEFGMRWSVGLGGEGGSGSGGFGAVAGRIGEGGTFGAAGSGVYMSRDDFERNFDDLPDAESSKDDGGAYLSDEYGNEVDYAQQDDDAEDGEEGEEGPLPPESTSPSSIASPRGRRRWRWRRWRWWRGKK</sequence>
<keyword evidence="3" id="KW-1185">Reference proteome</keyword>
<feature type="compositionally biased region" description="Acidic residues" evidence="1">
    <location>
        <begin position="438"/>
        <end position="451"/>
    </location>
</feature>
<reference evidence="2 3" key="1">
    <citation type="submission" date="2014-06" db="EMBL/GenBank/DDBJ databases">
        <title>Evolutionary Origins and Diversification of the Mycorrhizal Mutualists.</title>
        <authorList>
            <consortium name="DOE Joint Genome Institute"/>
            <consortium name="Mycorrhizal Genomics Consortium"/>
            <person name="Kohler A."/>
            <person name="Kuo A."/>
            <person name="Nagy L.G."/>
            <person name="Floudas D."/>
            <person name="Copeland A."/>
            <person name="Barry K.W."/>
            <person name="Cichocki N."/>
            <person name="Veneault-Fourrey C."/>
            <person name="LaButti K."/>
            <person name="Lindquist E.A."/>
            <person name="Lipzen A."/>
            <person name="Lundell T."/>
            <person name="Morin E."/>
            <person name="Murat C."/>
            <person name="Riley R."/>
            <person name="Ohm R."/>
            <person name="Sun H."/>
            <person name="Tunlid A."/>
            <person name="Henrissat B."/>
            <person name="Grigoriev I.V."/>
            <person name="Hibbett D.S."/>
            <person name="Martin F."/>
        </authorList>
    </citation>
    <scope>NUCLEOTIDE SEQUENCE [LARGE SCALE GENOMIC DNA]</scope>
    <source>
        <strain evidence="2 3">SS14</strain>
    </source>
</reference>
<evidence type="ECO:0000256" key="1">
    <source>
        <dbReference type="SAM" id="MobiDB-lite"/>
    </source>
</evidence>